<evidence type="ECO:0008006" key="4">
    <source>
        <dbReference type="Google" id="ProtNLM"/>
    </source>
</evidence>
<organism evidence="2 3">
    <name type="scientific">Candidatus Gottesmanbacteria bacterium RIFCSPHIGHO2_01_FULL_46_14</name>
    <dbReference type="NCBI Taxonomy" id="1798380"/>
    <lineage>
        <taxon>Bacteria</taxon>
        <taxon>Candidatus Gottesmaniibacteriota</taxon>
    </lineage>
</organism>
<evidence type="ECO:0000256" key="1">
    <source>
        <dbReference type="SAM" id="Phobius"/>
    </source>
</evidence>
<reference evidence="2 3" key="1">
    <citation type="journal article" date="2016" name="Nat. Commun.">
        <title>Thousands of microbial genomes shed light on interconnected biogeochemical processes in an aquifer system.</title>
        <authorList>
            <person name="Anantharaman K."/>
            <person name="Brown C.T."/>
            <person name="Hug L.A."/>
            <person name="Sharon I."/>
            <person name="Castelle C.J."/>
            <person name="Probst A.J."/>
            <person name="Thomas B.C."/>
            <person name="Singh A."/>
            <person name="Wilkins M.J."/>
            <person name="Karaoz U."/>
            <person name="Brodie E.L."/>
            <person name="Williams K.H."/>
            <person name="Hubbard S.S."/>
            <person name="Banfield J.F."/>
        </authorList>
    </citation>
    <scope>NUCLEOTIDE SEQUENCE [LARGE SCALE GENOMIC DNA]</scope>
</reference>
<keyword evidence="1" id="KW-1133">Transmembrane helix</keyword>
<name>A0A1F5ZPX8_9BACT</name>
<dbReference type="Pfam" id="PF09586">
    <property type="entry name" value="YfhO"/>
    <property type="match status" value="2"/>
</dbReference>
<comment type="caution">
    <text evidence="2">The sequence shown here is derived from an EMBL/GenBank/DDBJ whole genome shotgun (WGS) entry which is preliminary data.</text>
</comment>
<feature type="transmembrane region" description="Helical" evidence="1">
    <location>
        <begin position="124"/>
        <end position="144"/>
    </location>
</feature>
<dbReference type="AlphaFoldDB" id="A0A1F5ZPX8"/>
<dbReference type="EMBL" id="MFJJ01000015">
    <property type="protein sequence ID" value="OGG14556.1"/>
    <property type="molecule type" value="Genomic_DNA"/>
</dbReference>
<gene>
    <name evidence="2" type="ORF">A2875_02055</name>
</gene>
<feature type="transmembrane region" description="Helical" evidence="1">
    <location>
        <begin position="398"/>
        <end position="419"/>
    </location>
</feature>
<feature type="transmembrane region" description="Helical" evidence="1">
    <location>
        <begin position="439"/>
        <end position="458"/>
    </location>
</feature>
<feature type="transmembrane region" description="Helical" evidence="1">
    <location>
        <begin position="236"/>
        <end position="257"/>
    </location>
</feature>
<evidence type="ECO:0000313" key="2">
    <source>
        <dbReference type="EMBL" id="OGG14556.1"/>
    </source>
</evidence>
<dbReference type="Proteomes" id="UP000177416">
    <property type="component" value="Unassembled WGS sequence"/>
</dbReference>
<accession>A0A1F5ZPX8</accession>
<feature type="transmembrane region" description="Helical" evidence="1">
    <location>
        <begin position="156"/>
        <end position="181"/>
    </location>
</feature>
<evidence type="ECO:0000313" key="3">
    <source>
        <dbReference type="Proteomes" id="UP000177416"/>
    </source>
</evidence>
<sequence>MGNAGKIKSFVIKHWPLLTLLAVWLVFAHPYFFKGLVPFPSRNLVDFFAPWNGFYGMSVKNNAMSDVITQLYPWKKITIDSWKQLQIPAWNPYQFAGYPLLANVQSAVWTPLNLLFFIFPFNDAWSFLILLQPIAAAIGMFLFVRSIGQSKLAGLLSSISFMFCGFIVVWMAYGTLVWAALSLPWILWSLTQKRWIISSLFVAFSLFSGHIQTSLYVIGASLLFSLYQRKQVTKALLGLLLGVVIAMPQLIPTIRFYDQSVRSELFGKLEVIPWNYLPTILAPDILGNPVTRNDWFGHYAEWASYAGVIPLFLSFFGLFVPRKKPKIIWYFVLLMVGAITLSYPTPILDAVVNLHIPILSTSSASRIVILLSFSIAVLGGFGLDSLTDVWHQVNKRRLLLYSMLWFCIVMFIWSMIIWGNLFWIRDVDGEKISVAERNFIIPSLLVLGTIGLVFMGLIRQGRVRRAVCIGLFLLASIDMLRFAMKWMPFEERAYVYPELPVLTYLSKEHGFERVFGNFGNEGQSVFGLYGIEGYDPLYVRRYGQFISGAGDGKVGNLTRTTVLIGKQGIYTKRMLDLLSVKLILHARGDGRNIWAFPYWNYSDIAVSPSYSDEQYEVYRNEGALPRAYFVPSFMTGSNDQELLDLLFSESTDLHHTVILEETPEEFVSAGDGQELFERVRITRFTPNEINIDVETNTSGLLVLTDPYYPGWSAYVNGKSTKIYRANFALRAIVVPMGVTQVRFRYDHWFL</sequence>
<feature type="transmembrane region" description="Helical" evidence="1">
    <location>
        <begin position="327"/>
        <end position="347"/>
    </location>
</feature>
<keyword evidence="1" id="KW-0472">Membrane</keyword>
<feature type="transmembrane region" description="Helical" evidence="1">
    <location>
        <begin position="302"/>
        <end position="320"/>
    </location>
</feature>
<feature type="transmembrane region" description="Helical" evidence="1">
    <location>
        <begin position="367"/>
        <end position="386"/>
    </location>
</feature>
<keyword evidence="1" id="KW-0812">Transmembrane</keyword>
<dbReference type="InterPro" id="IPR018580">
    <property type="entry name" value="Uncharacterised_YfhO"/>
</dbReference>
<protein>
    <recommendedName>
        <fullName evidence="4">Membrane protein 6-pyruvoyl-tetrahydropterin synthase-related domain-containing protein</fullName>
    </recommendedName>
</protein>
<feature type="transmembrane region" description="Helical" evidence="1">
    <location>
        <begin position="465"/>
        <end position="484"/>
    </location>
</feature>
<dbReference type="PANTHER" id="PTHR38454">
    <property type="entry name" value="INTEGRAL MEMBRANE PROTEIN-RELATED"/>
    <property type="match status" value="1"/>
</dbReference>
<feature type="transmembrane region" description="Helical" evidence="1">
    <location>
        <begin position="201"/>
        <end position="224"/>
    </location>
</feature>
<proteinExistence type="predicted"/>
<dbReference type="PANTHER" id="PTHR38454:SF1">
    <property type="entry name" value="INTEGRAL MEMBRANE PROTEIN"/>
    <property type="match status" value="1"/>
</dbReference>
<feature type="transmembrane region" description="Helical" evidence="1">
    <location>
        <begin position="12"/>
        <end position="33"/>
    </location>
</feature>